<dbReference type="Proteomes" id="UP000308530">
    <property type="component" value="Chromosome"/>
</dbReference>
<dbReference type="RefSeq" id="WP_138286076.1">
    <property type="nucleotide sequence ID" value="NZ_CP058350.1"/>
</dbReference>
<proteinExistence type="predicted"/>
<organism evidence="1 2">
    <name type="scientific">Peteryoungia desertarenae</name>
    <dbReference type="NCBI Taxonomy" id="1813451"/>
    <lineage>
        <taxon>Bacteria</taxon>
        <taxon>Pseudomonadati</taxon>
        <taxon>Pseudomonadota</taxon>
        <taxon>Alphaproteobacteria</taxon>
        <taxon>Hyphomicrobiales</taxon>
        <taxon>Rhizobiaceae</taxon>
        <taxon>Peteryoungia</taxon>
    </lineage>
</organism>
<accession>A0ABX6QQJ4</accession>
<gene>
    <name evidence="1" type="ORF">FE840_013805</name>
</gene>
<dbReference type="EMBL" id="CP058350">
    <property type="protein sequence ID" value="QLF70522.1"/>
    <property type="molecule type" value="Genomic_DNA"/>
</dbReference>
<reference evidence="1 2" key="1">
    <citation type="submission" date="2020-06" db="EMBL/GenBank/DDBJ databases">
        <title>Genome sequence of Rhizobium sp strain ADMK78.</title>
        <authorList>
            <person name="Rahi P."/>
        </authorList>
    </citation>
    <scope>NUCLEOTIDE SEQUENCE [LARGE SCALE GENOMIC DNA]</scope>
    <source>
        <strain evidence="1 2">ADMK78</strain>
    </source>
</reference>
<sequence length="121" mass="13878">MTQKPTYEEYLDECLKELNVADAQKASKAFEFNMRAAAQSLHSSYELKTIIAALNNAKTSYAHDRPELLFFPSDAPDKTNFLSKSFDSTIDKLYRRNVLLTKNIPHLPRKASSKRLMFTKT</sequence>
<evidence type="ECO:0000313" key="2">
    <source>
        <dbReference type="Proteomes" id="UP000308530"/>
    </source>
</evidence>
<protein>
    <submittedName>
        <fullName evidence="1">Uncharacterized protein</fullName>
    </submittedName>
</protein>
<keyword evidence="2" id="KW-1185">Reference proteome</keyword>
<evidence type="ECO:0000313" key="1">
    <source>
        <dbReference type="EMBL" id="QLF70522.1"/>
    </source>
</evidence>
<name>A0ABX6QQJ4_9HYPH</name>